<accession>A0A0F3N2P3</accession>
<dbReference type="PATRIC" id="fig|1359164.3.peg.1299"/>
<gene>
    <name evidence="2" type="ORF">APHACPA_1316</name>
</gene>
<evidence type="ECO:0000313" key="3">
    <source>
        <dbReference type="Proteomes" id="UP000033556"/>
    </source>
</evidence>
<dbReference type="SUPFAM" id="SSF81593">
    <property type="entry name" value="Nucleotidyltransferase substrate binding subunit/domain"/>
    <property type="match status" value="1"/>
</dbReference>
<dbReference type="SMART" id="SM00748">
    <property type="entry name" value="HEPN"/>
    <property type="match status" value="1"/>
</dbReference>
<dbReference type="PROSITE" id="PS50910">
    <property type="entry name" value="HEPN"/>
    <property type="match status" value="1"/>
</dbReference>
<reference evidence="2 3" key="1">
    <citation type="submission" date="2015-01" db="EMBL/GenBank/DDBJ databases">
        <title>Genome Sequencing of Rickettsiales.</title>
        <authorList>
            <person name="Daugherty S.C."/>
            <person name="Su Q."/>
            <person name="Abolude K."/>
            <person name="Beier-Sexton M."/>
            <person name="Carlyon J.A."/>
            <person name="Carter R."/>
            <person name="Day N.P."/>
            <person name="Dumler S.J."/>
            <person name="Dyachenko V."/>
            <person name="Godinez A."/>
            <person name="Kurtti T.J."/>
            <person name="Lichay M."/>
            <person name="Mullins K.E."/>
            <person name="Ott S."/>
            <person name="Pappas-Brown V."/>
            <person name="Paris D.H."/>
            <person name="Patel P."/>
            <person name="Richards A.L."/>
            <person name="Sadzewicz L."/>
            <person name="Sears K."/>
            <person name="Seidman D."/>
            <person name="Sengamalay N."/>
            <person name="Stenos J."/>
            <person name="Tallon L.J."/>
            <person name="Vincent G."/>
            <person name="Fraser C.M."/>
            <person name="Munderloh U."/>
            <person name="Dunning-Hotopp J.C."/>
        </authorList>
    </citation>
    <scope>NUCLEOTIDE SEQUENCE [LARGE SCALE GENOMIC DNA]</scope>
    <source>
        <strain evidence="2 3">Ac/Pa</strain>
    </source>
</reference>
<dbReference type="Pfam" id="PF05168">
    <property type="entry name" value="HEPN"/>
    <property type="match status" value="1"/>
</dbReference>
<evidence type="ECO:0000313" key="2">
    <source>
        <dbReference type="EMBL" id="KJV62293.1"/>
    </source>
</evidence>
<dbReference type="Gene3D" id="1.20.120.330">
    <property type="entry name" value="Nucleotidyltransferases domain 2"/>
    <property type="match status" value="1"/>
</dbReference>
<proteinExistence type="predicted"/>
<evidence type="ECO:0000259" key="1">
    <source>
        <dbReference type="PROSITE" id="PS50910"/>
    </source>
</evidence>
<dbReference type="RefSeq" id="WP_226983910.1">
    <property type="nucleotide sequence ID" value="NZ_LANR01000001.1"/>
</dbReference>
<comment type="caution">
    <text evidence="2">The sequence shown here is derived from an EMBL/GenBank/DDBJ whole genome shotgun (WGS) entry which is preliminary data.</text>
</comment>
<name>A0A0F3N2P3_RICAM</name>
<dbReference type="Proteomes" id="UP000033556">
    <property type="component" value="Unassembled WGS sequence"/>
</dbReference>
<sequence>MLLYDSKECTLSEAKDFPWSEMQEIAKDYYEEWFRSGFGFLIDCKYPFERGELNKSAFYLHQATESFYSSILLVFANYKPKLHDIEELGSMAENYNSELLQVFPIATPEQKECFELLQKAYVDARYDKNYKITKEQLLYLIDRVEKLKAITERICTARINQ</sequence>
<protein>
    <submittedName>
        <fullName evidence="2">HEPN domain protein</fullName>
    </submittedName>
</protein>
<keyword evidence="3" id="KW-1185">Reference proteome</keyword>
<dbReference type="InterPro" id="IPR007842">
    <property type="entry name" value="HEPN_dom"/>
</dbReference>
<dbReference type="EMBL" id="LANR01000001">
    <property type="protein sequence ID" value="KJV62293.1"/>
    <property type="molecule type" value="Genomic_DNA"/>
</dbReference>
<organism evidence="2 3">
    <name type="scientific">Rickettsia amblyommatis str. Ac/Pa</name>
    <dbReference type="NCBI Taxonomy" id="1359164"/>
    <lineage>
        <taxon>Bacteria</taxon>
        <taxon>Pseudomonadati</taxon>
        <taxon>Pseudomonadota</taxon>
        <taxon>Alphaproteobacteria</taxon>
        <taxon>Rickettsiales</taxon>
        <taxon>Rickettsiaceae</taxon>
        <taxon>Rickettsieae</taxon>
        <taxon>Rickettsia</taxon>
        <taxon>spotted fever group</taxon>
    </lineage>
</organism>
<dbReference type="AlphaFoldDB" id="A0A0F3N2P3"/>
<feature type="domain" description="HEPN" evidence="1">
    <location>
        <begin position="34"/>
        <end position="154"/>
    </location>
</feature>